<feature type="domain" description="N-acetyltransferase" evidence="3">
    <location>
        <begin position="28"/>
        <end position="155"/>
    </location>
</feature>
<dbReference type="EMBL" id="CP158374">
    <property type="protein sequence ID" value="XBX82578.1"/>
    <property type="molecule type" value="Genomic_DNA"/>
</dbReference>
<accession>A0AAU7W9C8</accession>
<dbReference type="GO" id="GO:0016747">
    <property type="term" value="F:acyltransferase activity, transferring groups other than amino-acyl groups"/>
    <property type="evidence" value="ECO:0007669"/>
    <property type="project" value="InterPro"/>
</dbReference>
<dbReference type="PROSITE" id="PS51186">
    <property type="entry name" value="GNAT"/>
    <property type="match status" value="1"/>
</dbReference>
<evidence type="ECO:0000259" key="3">
    <source>
        <dbReference type="PROSITE" id="PS51186"/>
    </source>
</evidence>
<keyword evidence="2" id="KW-0012">Acyltransferase</keyword>
<dbReference type="RefSeq" id="WP_350348594.1">
    <property type="nucleotide sequence ID" value="NZ_CP158374.1"/>
</dbReference>
<dbReference type="PANTHER" id="PTHR43420">
    <property type="entry name" value="ACETYLTRANSFERASE"/>
    <property type="match status" value="1"/>
</dbReference>
<evidence type="ECO:0000256" key="2">
    <source>
        <dbReference type="ARBA" id="ARBA00023315"/>
    </source>
</evidence>
<dbReference type="Gene3D" id="3.40.630.30">
    <property type="match status" value="1"/>
</dbReference>
<protein>
    <submittedName>
        <fullName evidence="4">GNAT family N-acetyltransferase</fullName>
    </submittedName>
</protein>
<dbReference type="PANTHER" id="PTHR43420:SF47">
    <property type="entry name" value="N-ACETYLTRANSFERASE DOMAIN-CONTAINING PROTEIN"/>
    <property type="match status" value="1"/>
</dbReference>
<dbReference type="InterPro" id="IPR000182">
    <property type="entry name" value="GNAT_dom"/>
</dbReference>
<gene>
    <name evidence="4" type="ORF">ABIQ69_01310</name>
</gene>
<keyword evidence="1" id="KW-0808">Transferase</keyword>
<reference evidence="4" key="1">
    <citation type="submission" date="2024-05" db="EMBL/GenBank/DDBJ databases">
        <authorList>
            <person name="Yu L."/>
        </authorList>
    </citation>
    <scope>NUCLEOTIDE SEQUENCE</scope>
    <source>
        <strain evidence="4">G08B096</strain>
    </source>
</reference>
<dbReference type="Pfam" id="PF00583">
    <property type="entry name" value="Acetyltransf_1"/>
    <property type="match status" value="1"/>
</dbReference>
<dbReference type="InterPro" id="IPR050680">
    <property type="entry name" value="YpeA/RimI_acetyltransf"/>
</dbReference>
<organism evidence="4">
    <name type="scientific">Agromyces sp. G08B096</name>
    <dbReference type="NCBI Taxonomy" id="3156399"/>
    <lineage>
        <taxon>Bacteria</taxon>
        <taxon>Bacillati</taxon>
        <taxon>Actinomycetota</taxon>
        <taxon>Actinomycetes</taxon>
        <taxon>Micrococcales</taxon>
        <taxon>Microbacteriaceae</taxon>
        <taxon>Agromyces</taxon>
    </lineage>
</organism>
<name>A0AAU7W9C8_9MICO</name>
<sequence length="155" mass="17236">MPTPNARLVAKTAEDTARWLPVAMAAYERARIAAGDTPEMAARAREASETQFFDDGVVADGHLLFTVEADGEEAGWLWIGPMENPANWYVWDVAIDERFQRRGLGRWTMQEAERIAREHGATALRLNVFAYNTGAIALYESLGFTPGALHLQKTL</sequence>
<dbReference type="SUPFAM" id="SSF55729">
    <property type="entry name" value="Acyl-CoA N-acyltransferases (Nat)"/>
    <property type="match status" value="1"/>
</dbReference>
<evidence type="ECO:0000313" key="4">
    <source>
        <dbReference type="EMBL" id="XBX82578.1"/>
    </source>
</evidence>
<dbReference type="AlphaFoldDB" id="A0AAU7W9C8"/>
<proteinExistence type="predicted"/>
<dbReference type="InterPro" id="IPR016181">
    <property type="entry name" value="Acyl_CoA_acyltransferase"/>
</dbReference>
<evidence type="ECO:0000256" key="1">
    <source>
        <dbReference type="ARBA" id="ARBA00022679"/>
    </source>
</evidence>
<dbReference type="CDD" id="cd04301">
    <property type="entry name" value="NAT_SF"/>
    <property type="match status" value="1"/>
</dbReference>